<dbReference type="AlphaFoldDB" id="A0A9Q3DPR5"/>
<reference evidence="1" key="1">
    <citation type="submission" date="2021-03" db="EMBL/GenBank/DDBJ databases">
        <title>Draft genome sequence of rust myrtle Austropuccinia psidii MF-1, a brazilian biotype.</title>
        <authorList>
            <person name="Quecine M.C."/>
            <person name="Pachon D.M.R."/>
            <person name="Bonatelli M.L."/>
            <person name="Correr F.H."/>
            <person name="Franceschini L.M."/>
            <person name="Leite T.F."/>
            <person name="Margarido G.R.A."/>
            <person name="Almeida C.A."/>
            <person name="Ferrarezi J.A."/>
            <person name="Labate C.A."/>
        </authorList>
    </citation>
    <scope>NUCLEOTIDE SEQUENCE</scope>
    <source>
        <strain evidence="1">MF-1</strain>
    </source>
</reference>
<evidence type="ECO:0000313" key="1">
    <source>
        <dbReference type="EMBL" id="MBW0505443.1"/>
    </source>
</evidence>
<gene>
    <name evidence="1" type="ORF">O181_045158</name>
</gene>
<organism evidence="1 2">
    <name type="scientific">Austropuccinia psidii MF-1</name>
    <dbReference type="NCBI Taxonomy" id="1389203"/>
    <lineage>
        <taxon>Eukaryota</taxon>
        <taxon>Fungi</taxon>
        <taxon>Dikarya</taxon>
        <taxon>Basidiomycota</taxon>
        <taxon>Pucciniomycotina</taxon>
        <taxon>Pucciniomycetes</taxon>
        <taxon>Pucciniales</taxon>
        <taxon>Sphaerophragmiaceae</taxon>
        <taxon>Austropuccinia</taxon>
    </lineage>
</organism>
<protein>
    <submittedName>
        <fullName evidence="1">Uncharacterized protein</fullName>
    </submittedName>
</protein>
<comment type="caution">
    <text evidence="1">The sequence shown here is derived from an EMBL/GenBank/DDBJ whole genome shotgun (WGS) entry which is preliminary data.</text>
</comment>
<dbReference type="EMBL" id="AVOT02018506">
    <property type="protein sequence ID" value="MBW0505443.1"/>
    <property type="molecule type" value="Genomic_DNA"/>
</dbReference>
<accession>A0A9Q3DPR5</accession>
<evidence type="ECO:0000313" key="2">
    <source>
        <dbReference type="Proteomes" id="UP000765509"/>
    </source>
</evidence>
<dbReference type="Proteomes" id="UP000765509">
    <property type="component" value="Unassembled WGS sequence"/>
</dbReference>
<sequence>MLEKGCNQRLPYNTFKKDLVDINPTASSLKIMLEKARHHANKCTQYFYKYEKERWDKSHEPPDFRVEDLVLVSTLEFNNIKGPTKLKD</sequence>
<dbReference type="OrthoDB" id="413122at2759"/>
<proteinExistence type="predicted"/>
<name>A0A9Q3DPR5_9BASI</name>
<keyword evidence="2" id="KW-1185">Reference proteome</keyword>